<dbReference type="InterPro" id="IPR040451">
    <property type="entry name" value="GH81_N"/>
</dbReference>
<dbReference type="GeneID" id="27316225"/>
<feature type="domain" description="Glycosyl hydrolase family 81 C-terminal" evidence="10">
    <location>
        <begin position="438"/>
        <end position="747"/>
    </location>
</feature>
<evidence type="ECO:0000256" key="3">
    <source>
        <dbReference type="ARBA" id="ARBA00012780"/>
    </source>
</evidence>
<dbReference type="GO" id="GO:0009986">
    <property type="term" value="C:cell surface"/>
    <property type="evidence" value="ECO:0007669"/>
    <property type="project" value="TreeGrafter"/>
</dbReference>
<gene>
    <name evidence="11" type="ORF">PV09_08252</name>
</gene>
<comment type="catalytic activity">
    <reaction evidence="1">
        <text>Hydrolysis of (1-&gt;3)-beta-D-glucosidic linkages in (1-&gt;3)-beta-D-glucans.</text>
        <dbReference type="EC" id="3.2.1.39"/>
    </reaction>
</comment>
<keyword evidence="7" id="KW-0961">Cell wall biogenesis/degradation</keyword>
<dbReference type="HOGENOM" id="CLU_005482_2_0_1"/>
<feature type="domain" description="Glycosyl hydrolase family 81 N-terminal" evidence="9">
    <location>
        <begin position="100"/>
        <end position="428"/>
    </location>
</feature>
<dbReference type="GO" id="GO:0071555">
    <property type="term" value="P:cell wall organization"/>
    <property type="evidence" value="ECO:0007669"/>
    <property type="project" value="UniProtKB-KW"/>
</dbReference>
<dbReference type="InParanoid" id="A0A0D1YHA2"/>
<evidence type="ECO:0000256" key="6">
    <source>
        <dbReference type="ARBA" id="ARBA00023295"/>
    </source>
</evidence>
<dbReference type="FunCoup" id="A0A0D1YHA2">
    <property type="interactions" value="222"/>
</dbReference>
<reference evidence="11 12" key="1">
    <citation type="submission" date="2015-01" db="EMBL/GenBank/DDBJ databases">
        <title>The Genome Sequence of Ochroconis gallopava CBS43764.</title>
        <authorList>
            <consortium name="The Broad Institute Genomics Platform"/>
            <person name="Cuomo C."/>
            <person name="de Hoog S."/>
            <person name="Gorbushina A."/>
            <person name="Stielow B."/>
            <person name="Teixiera M."/>
            <person name="Abouelleil A."/>
            <person name="Chapman S.B."/>
            <person name="Priest M."/>
            <person name="Young S.K."/>
            <person name="Wortman J."/>
            <person name="Nusbaum C."/>
            <person name="Birren B."/>
        </authorList>
    </citation>
    <scope>NUCLEOTIDE SEQUENCE [LARGE SCALE GENOMIC DNA]</scope>
    <source>
        <strain evidence="11 12">CBS 43764</strain>
    </source>
</reference>
<dbReference type="InterPro" id="IPR040720">
    <property type="entry name" value="GH81_C"/>
</dbReference>
<feature type="domain" description="Glycosyl hydrolase family 81 C-terminal" evidence="10">
    <location>
        <begin position="773"/>
        <end position="824"/>
    </location>
</feature>
<keyword evidence="4" id="KW-0378">Hydrolase</keyword>
<dbReference type="AlphaFoldDB" id="A0A0D1YHA2"/>
<dbReference type="InterPro" id="IPR005200">
    <property type="entry name" value="Endo-beta-glucanase"/>
</dbReference>
<dbReference type="PROSITE" id="PS52008">
    <property type="entry name" value="GH81"/>
    <property type="match status" value="1"/>
</dbReference>
<dbReference type="GO" id="GO:0042973">
    <property type="term" value="F:glucan endo-1,3-beta-D-glucosidase activity"/>
    <property type="evidence" value="ECO:0007669"/>
    <property type="project" value="UniProtKB-EC"/>
</dbReference>
<protein>
    <recommendedName>
        <fullName evidence="3">glucan endo-1,3-beta-D-glucosidase</fullName>
        <ecNumber evidence="3">3.2.1.39</ecNumber>
    </recommendedName>
</protein>
<evidence type="ECO:0000256" key="7">
    <source>
        <dbReference type="ARBA" id="ARBA00023316"/>
    </source>
</evidence>
<name>A0A0D1YHA2_9PEZI</name>
<dbReference type="EC" id="3.2.1.39" evidence="3"/>
<evidence type="ECO:0000256" key="8">
    <source>
        <dbReference type="ARBA" id="ARBA00023326"/>
    </source>
</evidence>
<dbReference type="Pfam" id="PF17652">
    <property type="entry name" value="Glyco_hydro81C"/>
    <property type="match status" value="2"/>
</dbReference>
<keyword evidence="12" id="KW-1185">Reference proteome</keyword>
<evidence type="ECO:0000256" key="1">
    <source>
        <dbReference type="ARBA" id="ARBA00000382"/>
    </source>
</evidence>
<dbReference type="PANTHER" id="PTHR31983">
    <property type="entry name" value="ENDO-1,3(4)-BETA-GLUCANASE 1"/>
    <property type="match status" value="1"/>
</dbReference>
<keyword evidence="5" id="KW-0119">Carbohydrate metabolism</keyword>
<dbReference type="Proteomes" id="UP000053259">
    <property type="component" value="Unassembled WGS sequence"/>
</dbReference>
<dbReference type="OrthoDB" id="4473401at2759"/>
<dbReference type="PANTHER" id="PTHR31983:SF0">
    <property type="entry name" value="GLUCAN ENDO-1,3-BETA-D-GLUCOSIDASE 2"/>
    <property type="match status" value="1"/>
</dbReference>
<dbReference type="EMBL" id="KN847566">
    <property type="protein sequence ID" value="KIW00212.1"/>
    <property type="molecule type" value="Genomic_DNA"/>
</dbReference>
<evidence type="ECO:0000259" key="10">
    <source>
        <dbReference type="Pfam" id="PF17652"/>
    </source>
</evidence>
<accession>A0A0D1YHA2</accession>
<comment type="similarity">
    <text evidence="2">Belongs to the glycosyl hydrolase 81 family.</text>
</comment>
<keyword evidence="6" id="KW-0326">Glycosidase</keyword>
<sequence>MHCQQQRVTRPTPSRLTITQVVHSSLETTGIPSAPPFPTTSLVFPTTKLNITSLSTYSSLPTILPPTSESSGQVNKINILTVPIATYPPPGQIAPRSDYPRPPVGVRARSGPLQTNKFYENLLLDDQRQSIWPQPYSLTWAKGGDADRGGLANSWGLSVSNIDRQGLLYGDPIQSGEPPKFFTAPLYVESIILSASELDTNTVLTTDSHDQFSLDINLTPKPDGQPVIRFPVVQGMGFVSALYTNATPLLQSSVFFTDLIEIGDVDSGKTHKWRIQLKDGTSWLLYITPDGSFGRPSMVLKDSNTIIGPGSFTGLIQVAKNTAGSCGERVYDGSAGTYATSLAVSASVDGATGNYSFIWRRAGSSDQQLLMFALPHHIDTMSPDTLNQSTCVTLWTTTKGEARGLQADMWLLQEQNLPTDIDFDPWKPGSGAVKKAVDEATAQIDDAAATELALDIDKLTNLDSAYYGGKALSKFALIIYAVNKFGKSSSLALEGLRKLEAAFDRWISNKQVWPFAYDSLWGGIVSTASYEDRDIGADFGNTLYNDHHFHYGYFVHTAAVIAALDPDWLKRGSNKVWVDTLIRDYANPDAGDPYFPPSRSFDFFNGHSWATGLFPSGDGKNEESSSEDAFSIYAMKLWGKVTGDSAMEARGNLQLAILRRSLNHYFYFDANNTAQPPRFTPQITSGILFENKIDHTTFFGQNSEYVEGIHMLPISPVTPYMRPDSFVSREWSAYFQSPYPLSSVPDAETTVLLPAVGYAGGYNCSSRINLRRLINCVDPAWKGILMANLAQLDPKQSWQFFADKLGAGWDWMWVAGSGSRTWYLAYAAALGGTR</sequence>
<evidence type="ECO:0000256" key="5">
    <source>
        <dbReference type="ARBA" id="ARBA00023277"/>
    </source>
</evidence>
<organism evidence="11 12">
    <name type="scientific">Verruconis gallopava</name>
    <dbReference type="NCBI Taxonomy" id="253628"/>
    <lineage>
        <taxon>Eukaryota</taxon>
        <taxon>Fungi</taxon>
        <taxon>Dikarya</taxon>
        <taxon>Ascomycota</taxon>
        <taxon>Pezizomycotina</taxon>
        <taxon>Dothideomycetes</taxon>
        <taxon>Pleosporomycetidae</taxon>
        <taxon>Venturiales</taxon>
        <taxon>Sympoventuriaceae</taxon>
        <taxon>Verruconis</taxon>
    </lineage>
</organism>
<dbReference type="GO" id="GO:0052861">
    <property type="term" value="F:endo-1,3(4)-beta-glucanase activity"/>
    <property type="evidence" value="ECO:0007669"/>
    <property type="project" value="InterPro"/>
</dbReference>
<keyword evidence="8" id="KW-0624">Polysaccharide degradation</keyword>
<dbReference type="VEuPathDB" id="FungiDB:PV09_08252"/>
<evidence type="ECO:0000259" key="9">
    <source>
        <dbReference type="Pfam" id="PF03639"/>
    </source>
</evidence>
<proteinExistence type="inferred from homology"/>
<dbReference type="STRING" id="253628.A0A0D1YHA2"/>
<dbReference type="Gene3D" id="1.10.287.1170">
    <property type="entry name" value="glycoside hydrolase family 81 endo-[beta] glucanase"/>
    <property type="match status" value="1"/>
</dbReference>
<evidence type="ECO:0000256" key="4">
    <source>
        <dbReference type="ARBA" id="ARBA00022801"/>
    </source>
</evidence>
<evidence type="ECO:0000313" key="12">
    <source>
        <dbReference type="Proteomes" id="UP000053259"/>
    </source>
</evidence>
<dbReference type="GO" id="GO:0000272">
    <property type="term" value="P:polysaccharide catabolic process"/>
    <property type="evidence" value="ECO:0007669"/>
    <property type="project" value="UniProtKB-KW"/>
</dbReference>
<evidence type="ECO:0000256" key="2">
    <source>
        <dbReference type="ARBA" id="ARBA00010730"/>
    </source>
</evidence>
<evidence type="ECO:0000313" key="11">
    <source>
        <dbReference type="EMBL" id="KIW00212.1"/>
    </source>
</evidence>
<dbReference type="RefSeq" id="XP_016210081.1">
    <property type="nucleotide sequence ID" value="XM_016362116.1"/>
</dbReference>
<dbReference type="Gene3D" id="2.70.98.30">
    <property type="entry name" value="Golgi alpha-mannosidase II, domain 4"/>
    <property type="match status" value="1"/>
</dbReference>
<dbReference type="Pfam" id="PF03639">
    <property type="entry name" value="Glyco_hydro_81"/>
    <property type="match status" value="1"/>
</dbReference>